<dbReference type="EMBL" id="NXDM01000030">
    <property type="protein sequence ID" value="PCK78172.1"/>
    <property type="molecule type" value="Genomic_DNA"/>
</dbReference>
<dbReference type="AlphaFoldDB" id="A0A2A5KME0"/>
<sequence>MVEDENYTASELQLLGIFIEHVVRTWRNSTTRSDLKGVASGCVFNVLKERHRRLARKVGSREGLVSVSRVLGFSINPGLGGIGLRGTGVWEFIDLPEPGACRSWKSSQRRE</sequence>
<keyword evidence="2" id="KW-1185">Reference proteome</keyword>
<reference evidence="1 2" key="1">
    <citation type="submission" date="2017-09" db="EMBL/GenBank/DDBJ databases">
        <title>Comparative genomics of rhizobia isolated from Phaseolus vulgaris in China.</title>
        <authorList>
            <person name="Tong W."/>
        </authorList>
    </citation>
    <scope>NUCLEOTIDE SEQUENCE [LARGE SCALE GENOMIC DNA]</scope>
    <source>
        <strain evidence="1 2">L101</strain>
    </source>
</reference>
<dbReference type="Proteomes" id="UP000218807">
    <property type="component" value="Unassembled WGS sequence"/>
</dbReference>
<comment type="caution">
    <text evidence="1">The sequence shown here is derived from an EMBL/GenBank/DDBJ whole genome shotgun (WGS) entry which is preliminary data.</text>
</comment>
<name>A0A2A5KME0_9HYPH</name>
<evidence type="ECO:0000313" key="2">
    <source>
        <dbReference type="Proteomes" id="UP000218807"/>
    </source>
</evidence>
<evidence type="ECO:0000313" key="1">
    <source>
        <dbReference type="EMBL" id="PCK78172.1"/>
    </source>
</evidence>
<accession>A0A2A5KME0</accession>
<protein>
    <submittedName>
        <fullName evidence="1">Uncharacterized protein</fullName>
    </submittedName>
</protein>
<gene>
    <name evidence="1" type="ORF">CPT34_25955</name>
</gene>
<organism evidence="1 2">
    <name type="scientific">Rhizobium sophoriradicis</name>
    <dbReference type="NCBI Taxonomy" id="1535245"/>
    <lineage>
        <taxon>Bacteria</taxon>
        <taxon>Pseudomonadati</taxon>
        <taxon>Pseudomonadota</taxon>
        <taxon>Alphaproteobacteria</taxon>
        <taxon>Hyphomicrobiales</taxon>
        <taxon>Rhizobiaceae</taxon>
        <taxon>Rhizobium/Agrobacterium group</taxon>
        <taxon>Rhizobium</taxon>
    </lineage>
</organism>
<proteinExistence type="predicted"/>